<dbReference type="InterPro" id="IPR008291">
    <property type="entry name" value="Glucoamylase_SBD"/>
</dbReference>
<gene>
    <name evidence="15" type="ORF">CALVIDRAFT_479259</name>
</gene>
<dbReference type="InterPro" id="IPR002044">
    <property type="entry name" value="CBM20"/>
</dbReference>
<feature type="signal peptide" evidence="13">
    <location>
        <begin position="1"/>
        <end position="23"/>
    </location>
</feature>
<feature type="active site" description="Proton acceptor" evidence="10">
    <location>
        <position position="207"/>
    </location>
</feature>
<organism evidence="15 16">
    <name type="scientific">Calocera viscosa (strain TUFC12733)</name>
    <dbReference type="NCBI Taxonomy" id="1330018"/>
    <lineage>
        <taxon>Eukaryota</taxon>
        <taxon>Fungi</taxon>
        <taxon>Dikarya</taxon>
        <taxon>Basidiomycota</taxon>
        <taxon>Agaricomycotina</taxon>
        <taxon>Dacrymycetes</taxon>
        <taxon>Dacrymycetales</taxon>
        <taxon>Dacrymycetaceae</taxon>
        <taxon>Calocera</taxon>
    </lineage>
</organism>
<dbReference type="PRINTS" id="PR00736">
    <property type="entry name" value="GLHYDRLASE15"/>
</dbReference>
<dbReference type="InterPro" id="IPR013784">
    <property type="entry name" value="Carb-bd-like_fold"/>
</dbReference>
<dbReference type="InterPro" id="IPR011613">
    <property type="entry name" value="GH15-like"/>
</dbReference>
<feature type="domain" description="CBM20" evidence="14">
    <location>
        <begin position="489"/>
        <end position="588"/>
    </location>
</feature>
<dbReference type="InterPro" id="IPR000165">
    <property type="entry name" value="Glucoamylase"/>
</dbReference>
<dbReference type="SUPFAM" id="SSF49452">
    <property type="entry name" value="Starch-binding domain-like"/>
    <property type="match status" value="1"/>
</dbReference>
<dbReference type="PANTHER" id="PTHR31616">
    <property type="entry name" value="TREHALASE"/>
    <property type="match status" value="1"/>
</dbReference>
<evidence type="ECO:0000256" key="10">
    <source>
        <dbReference type="PIRSR" id="PIRSR001031-1"/>
    </source>
</evidence>
<accession>A0A167NU53</accession>
<keyword evidence="7 9" id="KW-0326">Glycosidase</keyword>
<dbReference type="AlphaFoldDB" id="A0A167NU53"/>
<dbReference type="CDD" id="cd05808">
    <property type="entry name" value="CBM20_alpha_amylase"/>
    <property type="match status" value="1"/>
</dbReference>
<comment type="similarity">
    <text evidence="2 9">Belongs to the glycosyl hydrolase 15 family.</text>
</comment>
<evidence type="ECO:0000256" key="5">
    <source>
        <dbReference type="ARBA" id="ARBA00023180"/>
    </source>
</evidence>
<evidence type="ECO:0000256" key="9">
    <source>
        <dbReference type="PIRNR" id="PIRNR001031"/>
    </source>
</evidence>
<keyword evidence="4 9" id="KW-0378">Hydrolase</keyword>
<evidence type="ECO:0000256" key="12">
    <source>
        <dbReference type="SAM" id="MobiDB-lite"/>
    </source>
</evidence>
<dbReference type="SMART" id="SM01065">
    <property type="entry name" value="CBM_2"/>
    <property type="match status" value="1"/>
</dbReference>
<evidence type="ECO:0000256" key="2">
    <source>
        <dbReference type="ARBA" id="ARBA00006188"/>
    </source>
</evidence>
<dbReference type="EMBL" id="KV417277">
    <property type="protein sequence ID" value="KZO98078.1"/>
    <property type="molecule type" value="Genomic_DNA"/>
</dbReference>
<sequence>MFLARLLSLIPFLALPLPSGSLSLSLSQPRQSSLDTFVTSESAVALAGVLANIGPSGAKCEGAASGVVIASPSLTSPDYDYEWIRDASLVNKMLIDRYTQGRDSSLQGTIESWISSMAIIQQVPNPSGNVSTGGLGEPKFNPDMTAFTGAWGRPQRDGPALRATAMMTYASYKLSQGNTSYVQDVLWPSITLDLGYVAQNWNQTGFDLWEELDGSSFFTLLSQYRSLQQAAPLAALYEDAGTASAWQVQADNILCFLQSFWDASSSYTLANINLASTRSGLDANTLLASIHAFDPSAGCDAATFQPCSDQALANHKAVVDSFRSLYSLNSQYAPDAAVAIGRYEEDVYYNGNPWYLATLAAAEQLYSALHTWSSQSSITVTTTSQPFFAQFLSSIQPGTYSSSTSEYGTITSGVQGMADGFVGIVQQYVGPEGGLSEQFDKSSGTPTSAVDLTWSYASFLTMADARAGLVPASWGASSASIPPGACQPGPQPAMVQLTFVEDATTTYGQNLFLTGSISQLSDWSTTDAVALSSSAYPDWQATVAVPAGVSFQYKFIKVEDGQVTWESDPNREYTAPSSGSATIDDTWR</sequence>
<dbReference type="PANTHER" id="PTHR31616:SF12">
    <property type="entry name" value="GLUCOAMYLASE"/>
    <property type="match status" value="1"/>
</dbReference>
<dbReference type="EC" id="3.2.1.3" evidence="9"/>
<proteinExistence type="inferred from homology"/>
<evidence type="ECO:0000256" key="7">
    <source>
        <dbReference type="ARBA" id="ARBA00023295"/>
    </source>
</evidence>
<feature type="binding site" evidence="11">
    <location>
        <position position="151"/>
    </location>
    <ligand>
        <name>substrate</name>
    </ligand>
</feature>
<protein>
    <recommendedName>
        <fullName evidence="9">Glucoamylase</fullName>
        <ecNumber evidence="9">3.2.1.3</ecNumber>
    </recommendedName>
    <alternativeName>
        <fullName evidence="9">1,4-alpha-D-glucan glucohydrolase</fullName>
    </alternativeName>
    <alternativeName>
        <fullName evidence="9">Glucan 1,4-alpha-glucosidase</fullName>
    </alternativeName>
</protein>
<dbReference type="Proteomes" id="UP000076738">
    <property type="component" value="Unassembled WGS sequence"/>
</dbReference>
<keyword evidence="3 13" id="KW-0732">Signal</keyword>
<dbReference type="GO" id="GO:0000272">
    <property type="term" value="P:polysaccharide catabolic process"/>
    <property type="evidence" value="ECO:0007669"/>
    <property type="project" value="UniProtKB-KW"/>
</dbReference>
<evidence type="ECO:0000256" key="6">
    <source>
        <dbReference type="ARBA" id="ARBA00023277"/>
    </source>
</evidence>
<dbReference type="Pfam" id="PF00723">
    <property type="entry name" value="Glyco_hydro_15"/>
    <property type="match status" value="1"/>
</dbReference>
<dbReference type="OrthoDB" id="6123450at2759"/>
<keyword evidence="6 9" id="KW-0119">Carbohydrate metabolism</keyword>
<dbReference type="FunFam" id="1.50.10.10:FF:000018">
    <property type="entry name" value="Glucoamylase"/>
    <property type="match status" value="1"/>
</dbReference>
<evidence type="ECO:0000256" key="11">
    <source>
        <dbReference type="PIRSR" id="PIRSR001031-2"/>
    </source>
</evidence>
<evidence type="ECO:0000256" key="3">
    <source>
        <dbReference type="ARBA" id="ARBA00022729"/>
    </source>
</evidence>
<dbReference type="Gene3D" id="1.50.10.10">
    <property type="match status" value="1"/>
</dbReference>
<comment type="catalytic activity">
    <reaction evidence="1 9">
        <text>Hydrolysis of terminal (1-&gt;4)-linked alpha-D-glucose residues successively from non-reducing ends of the chains with release of beta-D-glucose.</text>
        <dbReference type="EC" id="3.2.1.3"/>
    </reaction>
</comment>
<keyword evidence="16" id="KW-1185">Reference proteome</keyword>
<dbReference type="Gene3D" id="2.60.40.10">
    <property type="entry name" value="Immunoglobulins"/>
    <property type="match status" value="1"/>
</dbReference>
<dbReference type="STRING" id="1330018.A0A167NU53"/>
<dbReference type="InterPro" id="IPR012341">
    <property type="entry name" value="6hp_glycosidase-like_sf"/>
</dbReference>
<dbReference type="GO" id="GO:0000324">
    <property type="term" value="C:fungal-type vacuole"/>
    <property type="evidence" value="ECO:0007669"/>
    <property type="project" value="TreeGrafter"/>
</dbReference>
<evidence type="ECO:0000259" key="14">
    <source>
        <dbReference type="PROSITE" id="PS51166"/>
    </source>
</evidence>
<dbReference type="PIRSF" id="PIRSF001031">
    <property type="entry name" value="Glu-a-glcsd_SBD"/>
    <property type="match status" value="1"/>
</dbReference>
<dbReference type="PROSITE" id="PS00820">
    <property type="entry name" value="GLUCOAMYLASE"/>
    <property type="match status" value="1"/>
</dbReference>
<feature type="chain" id="PRO_5007890859" description="Glucoamylase" evidence="13">
    <location>
        <begin position="24"/>
        <end position="588"/>
    </location>
</feature>
<dbReference type="InterPro" id="IPR013783">
    <property type="entry name" value="Ig-like_fold"/>
</dbReference>
<dbReference type="PROSITE" id="PS51166">
    <property type="entry name" value="CBM20"/>
    <property type="match status" value="1"/>
</dbReference>
<name>A0A167NU53_CALVF</name>
<dbReference type="InterPro" id="IPR008928">
    <property type="entry name" value="6-hairpin_glycosidase_sf"/>
</dbReference>
<feature type="compositionally biased region" description="Polar residues" evidence="12">
    <location>
        <begin position="575"/>
        <end position="588"/>
    </location>
</feature>
<dbReference type="FunFam" id="2.60.40.10:FF:000552">
    <property type="entry name" value="Related to glucoamylase"/>
    <property type="match status" value="1"/>
</dbReference>
<evidence type="ECO:0000256" key="8">
    <source>
        <dbReference type="ARBA" id="ARBA00023326"/>
    </source>
</evidence>
<dbReference type="GO" id="GO:0004339">
    <property type="term" value="F:glucan 1,4-alpha-glucosidase activity"/>
    <property type="evidence" value="ECO:0007669"/>
    <property type="project" value="UniProtKB-EC"/>
</dbReference>
<evidence type="ECO:0000256" key="1">
    <source>
        <dbReference type="ARBA" id="ARBA00001863"/>
    </source>
</evidence>
<keyword evidence="8 9" id="KW-0624">Polysaccharide degradation</keyword>
<dbReference type="InterPro" id="IPR046966">
    <property type="entry name" value="Glucoamylase_active_site"/>
</dbReference>
<evidence type="ECO:0000256" key="13">
    <source>
        <dbReference type="SAM" id="SignalP"/>
    </source>
</evidence>
<dbReference type="GO" id="GO:2001070">
    <property type="term" value="F:starch binding"/>
    <property type="evidence" value="ECO:0007669"/>
    <property type="project" value="InterPro"/>
</dbReference>
<feature type="active site" description="Proton donor" evidence="10">
    <location>
        <position position="210"/>
    </location>
</feature>
<evidence type="ECO:0000313" key="15">
    <source>
        <dbReference type="EMBL" id="KZO98078.1"/>
    </source>
</evidence>
<evidence type="ECO:0000256" key="4">
    <source>
        <dbReference type="ARBA" id="ARBA00022801"/>
    </source>
</evidence>
<feature type="region of interest" description="Disordered" evidence="12">
    <location>
        <begin position="567"/>
        <end position="588"/>
    </location>
</feature>
<dbReference type="SUPFAM" id="SSF48208">
    <property type="entry name" value="Six-hairpin glycosidases"/>
    <property type="match status" value="1"/>
</dbReference>
<reference evidence="15 16" key="1">
    <citation type="journal article" date="2016" name="Mol. Biol. Evol.">
        <title>Comparative Genomics of Early-Diverging Mushroom-Forming Fungi Provides Insights into the Origins of Lignocellulose Decay Capabilities.</title>
        <authorList>
            <person name="Nagy L.G."/>
            <person name="Riley R."/>
            <person name="Tritt A."/>
            <person name="Adam C."/>
            <person name="Daum C."/>
            <person name="Floudas D."/>
            <person name="Sun H."/>
            <person name="Yadav J.S."/>
            <person name="Pangilinan J."/>
            <person name="Larsson K.H."/>
            <person name="Matsuura K."/>
            <person name="Barry K."/>
            <person name="Labutti K."/>
            <person name="Kuo R."/>
            <person name="Ohm R.A."/>
            <person name="Bhattacharya S.S."/>
            <person name="Shirouzu T."/>
            <person name="Yoshinaga Y."/>
            <person name="Martin F.M."/>
            <person name="Grigoriev I.V."/>
            <person name="Hibbett D.S."/>
        </authorList>
    </citation>
    <scope>NUCLEOTIDE SEQUENCE [LARGE SCALE GENOMIC DNA]</scope>
    <source>
        <strain evidence="15 16">TUFC12733</strain>
    </source>
</reference>
<evidence type="ECO:0000313" key="16">
    <source>
        <dbReference type="Proteomes" id="UP000076738"/>
    </source>
</evidence>
<dbReference type="Pfam" id="PF00686">
    <property type="entry name" value="CBM_20"/>
    <property type="match status" value="1"/>
</dbReference>
<keyword evidence="5" id="KW-0325">Glycoprotein</keyword>